<evidence type="ECO:0000313" key="2">
    <source>
        <dbReference type="EMBL" id="OBX61740.1"/>
    </source>
</evidence>
<gene>
    <name evidence="2" type="ORF">A9309_07675</name>
</gene>
<feature type="chain" id="PRO_5008612027" evidence="1">
    <location>
        <begin position="23"/>
        <end position="179"/>
    </location>
</feature>
<reference evidence="2 3" key="1">
    <citation type="submission" date="2016-06" db="EMBL/GenBank/DDBJ databases">
        <title>Draft genome of Moraxella lacunata CCUG 57757A.</title>
        <authorList>
            <person name="Salva-Serra F."/>
            <person name="Engstrom-Jakobsson H."/>
            <person name="Thorell K."/>
            <person name="Gonzales-Siles L."/>
            <person name="Karlsson R."/>
            <person name="Boulund F."/>
            <person name="Engstrand L."/>
            <person name="Kristiansson E."/>
            <person name="Moore E."/>
        </authorList>
    </citation>
    <scope>NUCLEOTIDE SEQUENCE [LARGE SCALE GENOMIC DNA]</scope>
    <source>
        <strain evidence="2 3">CCUG 57757A</strain>
    </source>
</reference>
<proteinExistence type="predicted"/>
<organism evidence="2 3">
    <name type="scientific">Moraxella lacunata</name>
    <dbReference type="NCBI Taxonomy" id="477"/>
    <lineage>
        <taxon>Bacteria</taxon>
        <taxon>Pseudomonadati</taxon>
        <taxon>Pseudomonadota</taxon>
        <taxon>Gammaproteobacteria</taxon>
        <taxon>Moraxellales</taxon>
        <taxon>Moraxellaceae</taxon>
        <taxon>Moraxella</taxon>
    </lineage>
</organism>
<dbReference type="EMBL" id="LZMS01000062">
    <property type="protein sequence ID" value="OBX61740.1"/>
    <property type="molecule type" value="Genomic_DNA"/>
</dbReference>
<comment type="caution">
    <text evidence="2">The sequence shown here is derived from an EMBL/GenBank/DDBJ whole genome shotgun (WGS) entry which is preliminary data.</text>
</comment>
<evidence type="ECO:0000313" key="3">
    <source>
        <dbReference type="Proteomes" id="UP000092607"/>
    </source>
</evidence>
<dbReference type="RefSeq" id="WP_065256660.1">
    <property type="nucleotide sequence ID" value="NZ_JARDJM010000043.1"/>
</dbReference>
<protein>
    <submittedName>
        <fullName evidence="2">Uncharacterized protein</fullName>
    </submittedName>
</protein>
<evidence type="ECO:0000256" key="1">
    <source>
        <dbReference type="SAM" id="SignalP"/>
    </source>
</evidence>
<sequence>MKNKLFKIIGLALLLVGQSSVASEPTLMDWYKVMPPNYAQFQSVYGSDLDGTVFSQMLRPSDEQYFSDEPLSSEKIQLGAKLSDEAYYHCMVWGYHRLTLMYGDDDLDEITNQLLQLYQSHEDVYDIYNILLASDRYHFPMTEQKAWQRIQQNRANGYDNRDFHKVVRERISQLKDNQQ</sequence>
<dbReference type="SUPFAM" id="SSF48726">
    <property type="entry name" value="Immunoglobulin"/>
    <property type="match status" value="1"/>
</dbReference>
<accession>A0A1B8PZ89</accession>
<dbReference type="Proteomes" id="UP000092607">
    <property type="component" value="Unassembled WGS sequence"/>
</dbReference>
<feature type="signal peptide" evidence="1">
    <location>
        <begin position="1"/>
        <end position="22"/>
    </location>
</feature>
<name>A0A1B8PZ89_MORLA</name>
<dbReference type="InterPro" id="IPR036179">
    <property type="entry name" value="Ig-like_dom_sf"/>
</dbReference>
<keyword evidence="1" id="KW-0732">Signal</keyword>
<dbReference type="AlphaFoldDB" id="A0A1B8PZ89"/>